<evidence type="ECO:0000256" key="2">
    <source>
        <dbReference type="ARBA" id="ARBA00004496"/>
    </source>
</evidence>
<evidence type="ECO:0000256" key="5">
    <source>
        <dbReference type="SAM" id="MobiDB-lite"/>
    </source>
</evidence>
<comment type="caution">
    <text evidence="7">The sequence shown here is derived from an EMBL/GenBank/DDBJ whole genome shotgun (WGS) entry which is preliminary data.</text>
</comment>
<dbReference type="PANTHER" id="PTHR17616:SF8">
    <property type="entry name" value="TRANSCRIPTIONAL COACTIVATOR YORKIE"/>
    <property type="match status" value="1"/>
</dbReference>
<comment type="subcellular location">
    <subcellularLocation>
        <location evidence="2">Cytoplasm</location>
    </subcellularLocation>
    <subcellularLocation>
        <location evidence="1">Nucleus</location>
    </subcellularLocation>
</comment>
<sequence length="173" mass="19566">LPVCQGDEQTTEVRVGQTRDLSLVQTIRSDHSQFPRYQHNSKLVALLNSFARTECELPAGWERRKDTRSGRVVFVDHHTQRTTYIDPRLPYPGNNLSISSTSVRGVASRSRPYASPDHQPQPRRRRSRDPAAPSPSPAPPPLLPFLPVLPTLSSTPTLLPPLPKVIRRGWWRL</sequence>
<keyword evidence="4" id="KW-0539">Nucleus</keyword>
<feature type="compositionally biased region" description="Pro residues" evidence="5">
    <location>
        <begin position="132"/>
        <end position="143"/>
    </location>
</feature>
<dbReference type="GO" id="GO:0045944">
    <property type="term" value="P:positive regulation of transcription by RNA polymerase II"/>
    <property type="evidence" value="ECO:0007669"/>
    <property type="project" value="TreeGrafter"/>
</dbReference>
<dbReference type="GO" id="GO:0035329">
    <property type="term" value="P:hippo signaling"/>
    <property type="evidence" value="ECO:0007669"/>
    <property type="project" value="TreeGrafter"/>
</dbReference>
<dbReference type="Proteomes" id="UP001174909">
    <property type="component" value="Unassembled WGS sequence"/>
</dbReference>
<dbReference type="GO" id="GO:0005737">
    <property type="term" value="C:cytoplasm"/>
    <property type="evidence" value="ECO:0007669"/>
    <property type="project" value="UniProtKB-SubCell"/>
</dbReference>
<feature type="region of interest" description="Disordered" evidence="5">
    <location>
        <begin position="84"/>
        <end position="143"/>
    </location>
</feature>
<evidence type="ECO:0000256" key="1">
    <source>
        <dbReference type="ARBA" id="ARBA00004123"/>
    </source>
</evidence>
<organism evidence="7 8">
    <name type="scientific">Geodia barretti</name>
    <name type="common">Barrett's horny sponge</name>
    <dbReference type="NCBI Taxonomy" id="519541"/>
    <lineage>
        <taxon>Eukaryota</taxon>
        <taxon>Metazoa</taxon>
        <taxon>Porifera</taxon>
        <taxon>Demospongiae</taxon>
        <taxon>Heteroscleromorpha</taxon>
        <taxon>Tetractinellida</taxon>
        <taxon>Astrophorina</taxon>
        <taxon>Geodiidae</taxon>
        <taxon>Geodia</taxon>
    </lineage>
</organism>
<name>A0AA35R7F4_GEOBA</name>
<feature type="non-terminal residue" evidence="7">
    <location>
        <position position="173"/>
    </location>
</feature>
<dbReference type="PANTHER" id="PTHR17616">
    <property type="entry name" value="YES-ASSOCIATED PROTEIN YAP1 FAMILY MEMBER"/>
    <property type="match status" value="1"/>
</dbReference>
<evidence type="ECO:0000313" key="8">
    <source>
        <dbReference type="Proteomes" id="UP001174909"/>
    </source>
</evidence>
<dbReference type="GO" id="GO:0003713">
    <property type="term" value="F:transcription coactivator activity"/>
    <property type="evidence" value="ECO:0007669"/>
    <property type="project" value="TreeGrafter"/>
</dbReference>
<dbReference type="InterPro" id="IPR051583">
    <property type="entry name" value="YAP1"/>
</dbReference>
<dbReference type="Pfam" id="PF00397">
    <property type="entry name" value="WW"/>
    <property type="match status" value="1"/>
</dbReference>
<accession>A0AA35R7F4</accession>
<evidence type="ECO:0000313" key="7">
    <source>
        <dbReference type="EMBL" id="CAI8005797.1"/>
    </source>
</evidence>
<dbReference type="AlphaFoldDB" id="A0AA35R7F4"/>
<keyword evidence="3" id="KW-0963">Cytoplasm</keyword>
<evidence type="ECO:0000256" key="4">
    <source>
        <dbReference type="ARBA" id="ARBA00023242"/>
    </source>
</evidence>
<feature type="compositionally biased region" description="Polar residues" evidence="5">
    <location>
        <begin position="94"/>
        <end position="103"/>
    </location>
</feature>
<dbReference type="InterPro" id="IPR036020">
    <property type="entry name" value="WW_dom_sf"/>
</dbReference>
<evidence type="ECO:0000259" key="6">
    <source>
        <dbReference type="PROSITE" id="PS50020"/>
    </source>
</evidence>
<dbReference type="GO" id="GO:0005634">
    <property type="term" value="C:nucleus"/>
    <property type="evidence" value="ECO:0007669"/>
    <property type="project" value="UniProtKB-SubCell"/>
</dbReference>
<gene>
    <name evidence="7" type="ORF">GBAR_LOCUS4402</name>
</gene>
<dbReference type="InterPro" id="IPR040524">
    <property type="entry name" value="HECW1_helix"/>
</dbReference>
<protein>
    <submittedName>
        <fullName evidence="7">E3 ubiquitin-protein ligase HECW2</fullName>
    </submittedName>
</protein>
<dbReference type="Gene3D" id="2.20.70.10">
    <property type="match status" value="1"/>
</dbReference>
<dbReference type="PROSITE" id="PS50020">
    <property type="entry name" value="WW_DOMAIN_2"/>
    <property type="match status" value="1"/>
</dbReference>
<dbReference type="Pfam" id="PF18436">
    <property type="entry name" value="HECW1_helix"/>
    <property type="match status" value="1"/>
</dbReference>
<proteinExistence type="predicted"/>
<dbReference type="CDD" id="cd00201">
    <property type="entry name" value="WW"/>
    <property type="match status" value="1"/>
</dbReference>
<keyword evidence="8" id="KW-1185">Reference proteome</keyword>
<dbReference type="SUPFAM" id="SSF51045">
    <property type="entry name" value="WW domain"/>
    <property type="match status" value="1"/>
</dbReference>
<dbReference type="PROSITE" id="PS01159">
    <property type="entry name" value="WW_DOMAIN_1"/>
    <property type="match status" value="1"/>
</dbReference>
<dbReference type="EMBL" id="CASHTH010000635">
    <property type="protein sequence ID" value="CAI8005797.1"/>
    <property type="molecule type" value="Genomic_DNA"/>
</dbReference>
<dbReference type="SMART" id="SM00456">
    <property type="entry name" value="WW"/>
    <property type="match status" value="1"/>
</dbReference>
<dbReference type="InterPro" id="IPR001202">
    <property type="entry name" value="WW_dom"/>
</dbReference>
<feature type="domain" description="WW" evidence="6">
    <location>
        <begin position="55"/>
        <end position="89"/>
    </location>
</feature>
<reference evidence="7" key="1">
    <citation type="submission" date="2023-03" db="EMBL/GenBank/DDBJ databases">
        <authorList>
            <person name="Steffen K."/>
            <person name="Cardenas P."/>
        </authorList>
    </citation>
    <scope>NUCLEOTIDE SEQUENCE</scope>
</reference>
<evidence type="ECO:0000256" key="3">
    <source>
        <dbReference type="ARBA" id="ARBA00022490"/>
    </source>
</evidence>